<sequence length="75" mass="8265">MKKRIKPVPDSLAAQCSSYTESQQVADRLQAEAIAASRNDPRPNIVAETVFAELHALIDDIDDIDDIEAKQNGTR</sequence>
<dbReference type="Proteomes" id="UP000548707">
    <property type="component" value="Unassembled WGS sequence"/>
</dbReference>
<organism evidence="1 2">
    <name type="scientific">Pseudomonas mandelii</name>
    <dbReference type="NCBI Taxonomy" id="75612"/>
    <lineage>
        <taxon>Bacteria</taxon>
        <taxon>Pseudomonadati</taxon>
        <taxon>Pseudomonadota</taxon>
        <taxon>Gammaproteobacteria</taxon>
        <taxon>Pseudomonadales</taxon>
        <taxon>Pseudomonadaceae</taxon>
        <taxon>Pseudomonas</taxon>
    </lineage>
</organism>
<protein>
    <submittedName>
        <fullName evidence="1">Uncharacterized protein</fullName>
    </submittedName>
</protein>
<name>A0AB36CXF2_9PSED</name>
<dbReference type="RefSeq" id="WP_169857440.1">
    <property type="nucleotide sequence ID" value="NZ_JAAQXV010000005.1"/>
</dbReference>
<evidence type="ECO:0000313" key="1">
    <source>
        <dbReference type="EMBL" id="NMZ80679.1"/>
    </source>
</evidence>
<comment type="caution">
    <text evidence="1">The sequence shown here is derived from an EMBL/GenBank/DDBJ whole genome shotgun (WGS) entry which is preliminary data.</text>
</comment>
<gene>
    <name evidence="1" type="ORF">HBO26_15425</name>
</gene>
<accession>A0AB36CXF2</accession>
<reference evidence="1 2" key="1">
    <citation type="journal article" date="2020" name="Front. Microbiol.">
        <title>Genetic Organization of the aprX-lipA2 Operon Affects the Proteolytic Potential of Pseudomonas Species in Milk.</title>
        <authorList>
            <person name="Maier C."/>
            <person name="Huptas C."/>
            <person name="von Neubeck M."/>
            <person name="Scherer S."/>
            <person name="Wenning M."/>
            <person name="Lucking G."/>
        </authorList>
    </citation>
    <scope>NUCLEOTIDE SEQUENCE [LARGE SCALE GENOMIC DNA]</scope>
    <source>
        <strain evidence="1 2">WS 5114</strain>
    </source>
</reference>
<dbReference type="EMBL" id="JAAQXV010000005">
    <property type="protein sequence ID" value="NMZ80679.1"/>
    <property type="molecule type" value="Genomic_DNA"/>
</dbReference>
<proteinExistence type="predicted"/>
<evidence type="ECO:0000313" key="2">
    <source>
        <dbReference type="Proteomes" id="UP000548707"/>
    </source>
</evidence>
<dbReference type="AlphaFoldDB" id="A0AB36CXF2"/>